<dbReference type="Proteomes" id="UP000274131">
    <property type="component" value="Unassembled WGS sequence"/>
</dbReference>
<dbReference type="OrthoDB" id="5792595at2759"/>
<evidence type="ECO:0000313" key="5">
    <source>
        <dbReference type="WBParaSite" id="EVEC_0000205701-mRNA-1"/>
    </source>
</evidence>
<accession>A0A0N4UX16</accession>
<evidence type="ECO:0000313" key="4">
    <source>
        <dbReference type="Proteomes" id="UP000274131"/>
    </source>
</evidence>
<dbReference type="PANTHER" id="PTHR21286">
    <property type="entry name" value="NUCLEAR PORE COMPLEX PROTEIN NUP160"/>
    <property type="match status" value="1"/>
</dbReference>
<dbReference type="GO" id="GO:0005643">
    <property type="term" value="C:nuclear pore"/>
    <property type="evidence" value="ECO:0007669"/>
    <property type="project" value="TreeGrafter"/>
</dbReference>
<keyword evidence="4" id="KW-1185">Reference proteome</keyword>
<organism evidence="5">
    <name type="scientific">Enterobius vermicularis</name>
    <name type="common">Human pinworm</name>
    <dbReference type="NCBI Taxonomy" id="51028"/>
    <lineage>
        <taxon>Eukaryota</taxon>
        <taxon>Metazoa</taxon>
        <taxon>Ecdysozoa</taxon>
        <taxon>Nematoda</taxon>
        <taxon>Chromadorea</taxon>
        <taxon>Rhabditida</taxon>
        <taxon>Spirurina</taxon>
        <taxon>Oxyuridomorpha</taxon>
        <taxon>Oxyuroidea</taxon>
        <taxon>Oxyuridae</taxon>
        <taxon>Enterobius</taxon>
    </lineage>
</organism>
<evidence type="ECO:0000259" key="1">
    <source>
        <dbReference type="Pfam" id="PF23347"/>
    </source>
</evidence>
<gene>
    <name evidence="3" type="ORF">EVEC_LOCUS1765</name>
</gene>
<feature type="domain" description="NUP160 middle TPR" evidence="2">
    <location>
        <begin position="763"/>
        <end position="966"/>
    </location>
</feature>
<dbReference type="WBParaSite" id="EVEC_0000205701-mRNA-1">
    <property type="protein sequence ID" value="EVEC_0000205701-mRNA-1"/>
    <property type="gene ID" value="EVEC_0000205701"/>
</dbReference>
<evidence type="ECO:0000259" key="2">
    <source>
        <dbReference type="Pfam" id="PF23354"/>
    </source>
</evidence>
<feature type="domain" description="NUP160 C-terminal TPR" evidence="1">
    <location>
        <begin position="1005"/>
        <end position="1241"/>
    </location>
</feature>
<reference evidence="3 4" key="2">
    <citation type="submission" date="2018-10" db="EMBL/GenBank/DDBJ databases">
        <authorList>
            <consortium name="Pathogen Informatics"/>
        </authorList>
    </citation>
    <scope>NUCLEOTIDE SEQUENCE [LARGE SCALE GENOMIC DNA]</scope>
</reference>
<dbReference type="InterPro" id="IPR021717">
    <property type="entry name" value="Nucleoporin_Nup160"/>
</dbReference>
<dbReference type="STRING" id="51028.A0A0N4UX16"/>
<dbReference type="InterPro" id="IPR056535">
    <property type="entry name" value="TPR_NUP160_M"/>
</dbReference>
<dbReference type="GO" id="GO:0017056">
    <property type="term" value="F:structural constituent of nuclear pore"/>
    <property type="evidence" value="ECO:0007669"/>
    <property type="project" value="TreeGrafter"/>
</dbReference>
<evidence type="ECO:0000313" key="3">
    <source>
        <dbReference type="EMBL" id="VDD86622.1"/>
    </source>
</evidence>
<protein>
    <submittedName>
        <fullName evidence="5">Spatacsin_C domain-containing protein</fullName>
    </submittedName>
</protein>
<dbReference type="Pfam" id="PF23354">
    <property type="entry name" value="TPR_NUP160_120_M"/>
    <property type="match status" value="1"/>
</dbReference>
<proteinExistence type="predicted"/>
<dbReference type="EMBL" id="UXUI01007263">
    <property type="protein sequence ID" value="VDD86622.1"/>
    <property type="molecule type" value="Genomic_DNA"/>
</dbReference>
<sequence>MSDYIGSVEVAFAATYAKVPVSAIRISTEPPPTLNVEEAEKSAGFFSFENDTEFKQRFIIWRALGSNLYLEEHCMDIPLVENSLCISLHSSQIIPGTCIFYADSFLFIYCPTQTALHRFFLHIPVGFAMSAKSLLSLLHERSNHLREIHDSYELNSQSIAVRAHIAYTKLELFSVFFLRDTQLIKLEMSSVPATLPNVEVTYLHSEGILQRMVGSTTVRNVSSLASYTLNNECFFFVLFTSGILQVYLKQRLEYNKNLTECLGRELSQTQESLTFMTIKVQQVDQLLLLLCHVQSGNNENCIMISRTCVSDMWKPKDSLKQFQTVPVPAIYVVDFSCFFCDGHDKLIVLSRNEFKYSVFLTANIDWETGELDTWEVTRSPSICSVKDDDFGTDSSSDVNKKSLRIFDQNNYSFDVVLRSAMLVCKHRSCEVQLQRLLPNDWNGLRNIIEFYVAAPQFEAQSLSRTEKKQSRSGRSDENPKLKFWTALEKSCNELLEANCFPLGVWHSNSSGLYGALQKGRFTVCVAEDKKLKWLDGMLLPYSQERLVNDAFIECFDIGRRFLTSQEEVVIPEEDSDSFVSYFSIISEVAAKFLKNLVDSCTVEVKKREHCLTDHLFVESYSAAFFPGLVSAAVRQRIIDRLFFTDAMLSIIKIYYLTSQVLRGIRTGFQFNSLVFGDDWDVHLFMTHEAFLFVINHKTQMEVSVGDAFFSDGGLDVIKSYFLSEEYSGDGNLSVEDAPVAKSLRPSLTDLLPDIVTTAIAVLWPENVEMLLAQYLTKTGQFDALLNHCLLNDPWSPELFHAFQFFKGIAYSGIGQPEDATRVFFDAYKGIEEGDEALMKAVFPGRSGSSPEYFLKVMEVMEGRNCSEEIVTMGRLALQKVGTNDPLITLIYTTLFKHELATSRYSDCVRTLLKNPSNDNRKMCLRELVAKLIDCNKMKELIILDYGIMQDYVVEILEARARSVGVDAAASVSSSEAEDKEAHETALQEKNLKGKSVTSVNLLSESDIVKEFVVEDARLALFDEHSKVSGGLETYSPPTNVSDILNELIEKRLFQRAWFLIRAFEMPPYDVIKALVKECINHYASGVTKDPAWASYITKEIPSASEKDSCAAILRGYIEMAIRTFPNDSRVLRSACDIFLQHKWPLPCWLSSYYEEHFLADFLNLLLLYGRLEEACASVIKAVDLAAREVIVKGAQVLLPYTAIDQLYYLVSTCDNTAIKKDIGRLEARLQFYFNQLDSFSRG</sequence>
<dbReference type="PANTHER" id="PTHR21286:SF0">
    <property type="entry name" value="NUCLEAR PORE COMPLEX PROTEIN NUP160"/>
    <property type="match status" value="1"/>
</dbReference>
<name>A0A0N4UX16_ENTVE</name>
<dbReference type="InterPro" id="IPR056536">
    <property type="entry name" value="TPR_NUP160_C"/>
</dbReference>
<dbReference type="Pfam" id="PF23347">
    <property type="entry name" value="TPR_Nup160_C"/>
    <property type="match status" value="1"/>
</dbReference>
<dbReference type="AlphaFoldDB" id="A0A0N4UX16"/>
<reference evidence="5" key="1">
    <citation type="submission" date="2017-02" db="UniProtKB">
        <authorList>
            <consortium name="WormBaseParasite"/>
        </authorList>
    </citation>
    <scope>IDENTIFICATION</scope>
</reference>